<dbReference type="PIRSF" id="PIRSF029347">
    <property type="entry name" value="RecF"/>
    <property type="match status" value="1"/>
</dbReference>
<protein>
    <recommendedName>
        <fullName evidence="2">Endonuclease GajA/Old nuclease/RecF-like AAA domain-containing protein</fullName>
    </recommendedName>
</protein>
<feature type="transmembrane region" description="Helical" evidence="1">
    <location>
        <begin position="311"/>
        <end position="333"/>
    </location>
</feature>
<keyword evidence="1" id="KW-1133">Transmembrane helix</keyword>
<dbReference type="AlphaFoldDB" id="A0A1F6DKN9"/>
<dbReference type="InterPro" id="IPR014555">
    <property type="entry name" value="RecF-like"/>
</dbReference>
<dbReference type="Gene3D" id="3.40.50.300">
    <property type="entry name" value="P-loop containing nucleotide triphosphate hydrolases"/>
    <property type="match status" value="1"/>
</dbReference>
<evidence type="ECO:0000259" key="2">
    <source>
        <dbReference type="Pfam" id="PF13175"/>
    </source>
</evidence>
<dbReference type="EMBL" id="MFLE01000014">
    <property type="protein sequence ID" value="OGG61887.1"/>
    <property type="molecule type" value="Genomic_DNA"/>
</dbReference>
<dbReference type="Proteomes" id="UP000176511">
    <property type="component" value="Unassembled WGS sequence"/>
</dbReference>
<organism evidence="3 4">
    <name type="scientific">Candidatus Kaiserbacteria bacterium RIFCSPHIGHO2_02_FULL_49_34</name>
    <dbReference type="NCBI Taxonomy" id="1798491"/>
    <lineage>
        <taxon>Bacteria</taxon>
        <taxon>Candidatus Kaiseribacteriota</taxon>
    </lineage>
</organism>
<dbReference type="InterPro" id="IPR041685">
    <property type="entry name" value="AAA_GajA/Old/RecF-like"/>
</dbReference>
<sequence>MKIKNIEIRNFRNLLNVESEFGPINIITGRNSSGKTNFLKALSHIAEVRNDFTDVFFDNIVTYGPGKKKTDFKITLSNIGEARTYYRIEESAKIKLDHMSISDFIFINSIEKTGSSKKYELFYSGKKSTKEVDQSDFNEVTRRSGIVSQMRESALNVSNELVYQREFKKNIENADELRETEKEIRNPFLMDIYKECSERIHTNWVDDNDNEFSSNKIFNYVTEKYGEEEQEQVVQRINKQEQDWSVSSFSKAKFIHLLADIQRDKKAFARYCSDLSLYTENILTKVEIATSGSFPTKGTVLIESPASPKSIATLSAGTVVLLYFITLKNWIFLDTSARSYRMPSVMLFDEVESIIHPSLTEKYVEVLRGIASKVQIFITTHSPHFIDRFTRDELFWLKDTHFVNGKRESCNSNMYTYADIISKIPGDTSWLEEMRNSELFSDGTLDDIFPTDATNKK</sequence>
<evidence type="ECO:0000256" key="1">
    <source>
        <dbReference type="SAM" id="Phobius"/>
    </source>
</evidence>
<dbReference type="STRING" id="1798491.A3C87_00630"/>
<dbReference type="InterPro" id="IPR027417">
    <property type="entry name" value="P-loop_NTPase"/>
</dbReference>
<proteinExistence type="predicted"/>
<dbReference type="Pfam" id="PF13175">
    <property type="entry name" value="AAA_15"/>
    <property type="match status" value="1"/>
</dbReference>
<keyword evidence="1" id="KW-0812">Transmembrane</keyword>
<dbReference type="PANTHER" id="PTHR43581">
    <property type="entry name" value="ATP/GTP PHOSPHATASE"/>
    <property type="match status" value="1"/>
</dbReference>
<reference evidence="3 4" key="1">
    <citation type="journal article" date="2016" name="Nat. Commun.">
        <title>Thousands of microbial genomes shed light on interconnected biogeochemical processes in an aquifer system.</title>
        <authorList>
            <person name="Anantharaman K."/>
            <person name="Brown C.T."/>
            <person name="Hug L.A."/>
            <person name="Sharon I."/>
            <person name="Castelle C.J."/>
            <person name="Probst A.J."/>
            <person name="Thomas B.C."/>
            <person name="Singh A."/>
            <person name="Wilkins M.J."/>
            <person name="Karaoz U."/>
            <person name="Brodie E.L."/>
            <person name="Williams K.H."/>
            <person name="Hubbard S.S."/>
            <person name="Banfield J.F."/>
        </authorList>
    </citation>
    <scope>NUCLEOTIDE SEQUENCE [LARGE SCALE GENOMIC DNA]</scope>
</reference>
<name>A0A1F6DKN9_9BACT</name>
<evidence type="ECO:0000313" key="3">
    <source>
        <dbReference type="EMBL" id="OGG61887.1"/>
    </source>
</evidence>
<comment type="caution">
    <text evidence="3">The sequence shown here is derived from an EMBL/GenBank/DDBJ whole genome shotgun (WGS) entry which is preliminary data.</text>
</comment>
<accession>A0A1F6DKN9</accession>
<dbReference type="SUPFAM" id="SSF52540">
    <property type="entry name" value="P-loop containing nucleoside triphosphate hydrolases"/>
    <property type="match status" value="1"/>
</dbReference>
<dbReference type="PANTHER" id="PTHR43581:SF4">
    <property type="entry name" value="ATP_GTP PHOSPHATASE"/>
    <property type="match status" value="1"/>
</dbReference>
<dbReference type="InterPro" id="IPR051396">
    <property type="entry name" value="Bact_Antivir_Def_Nuclease"/>
</dbReference>
<gene>
    <name evidence="3" type="ORF">A3C87_00630</name>
</gene>
<evidence type="ECO:0000313" key="4">
    <source>
        <dbReference type="Proteomes" id="UP000176511"/>
    </source>
</evidence>
<feature type="domain" description="Endonuclease GajA/Old nuclease/RecF-like AAA" evidence="2">
    <location>
        <begin position="1"/>
        <end position="386"/>
    </location>
</feature>
<dbReference type="CDD" id="cd00267">
    <property type="entry name" value="ABC_ATPase"/>
    <property type="match status" value="1"/>
</dbReference>
<keyword evidence="1" id="KW-0472">Membrane</keyword>